<sequence>MGLFAVAAGVFLMVLRKPRPTPEQVERARRERLALTGRITDGSLVDTTMVDGSFLGEDFRTDETSPHKLMYHYGIAGVRYEAVQDVSVLQDRVRGVRIDLPIQVRYDHLNPADSIVVAEDWSGLRLRRGDETDQAQA</sequence>
<evidence type="ECO:0000313" key="2">
    <source>
        <dbReference type="Proteomes" id="UP000289437"/>
    </source>
</evidence>
<reference evidence="2" key="2">
    <citation type="submission" date="2019-02" db="EMBL/GenBank/DDBJ databases">
        <title>Granulicella sibirica sp. nov., a psychrotolerant acidobacterium isolated from an organic soil layer in forested tundra, West Siberia.</title>
        <authorList>
            <person name="Oshkin I.Y."/>
            <person name="Kulichevskaya I.S."/>
            <person name="Rijpstra W.I.C."/>
            <person name="Sinninghe Damste J.S."/>
            <person name="Rakitin A.L."/>
            <person name="Ravin N.V."/>
            <person name="Dedysh S.N."/>
        </authorList>
    </citation>
    <scope>NUCLEOTIDE SEQUENCE [LARGE SCALE GENOMIC DNA]</scope>
    <source>
        <strain evidence="2">AF10</strain>
    </source>
</reference>
<proteinExistence type="predicted"/>
<dbReference type="AlphaFoldDB" id="A0A4Q0T583"/>
<reference evidence="1 2" key="1">
    <citation type="submission" date="2018-11" db="EMBL/GenBank/DDBJ databases">
        <authorList>
            <person name="Mardanov A.V."/>
            <person name="Ravin N.V."/>
            <person name="Dedysh S.N."/>
        </authorList>
    </citation>
    <scope>NUCLEOTIDE SEQUENCE [LARGE SCALE GENOMIC DNA]</scope>
    <source>
        <strain evidence="1 2">AF10</strain>
    </source>
</reference>
<accession>A0A4Q0T583</accession>
<dbReference type="Proteomes" id="UP000289437">
    <property type="component" value="Unassembled WGS sequence"/>
</dbReference>
<comment type="caution">
    <text evidence="1">The sequence shown here is derived from an EMBL/GenBank/DDBJ whole genome shotgun (WGS) entry which is preliminary data.</text>
</comment>
<organism evidence="1 2">
    <name type="scientific">Granulicella sibirica</name>
    <dbReference type="NCBI Taxonomy" id="2479048"/>
    <lineage>
        <taxon>Bacteria</taxon>
        <taxon>Pseudomonadati</taxon>
        <taxon>Acidobacteriota</taxon>
        <taxon>Terriglobia</taxon>
        <taxon>Terriglobales</taxon>
        <taxon>Acidobacteriaceae</taxon>
        <taxon>Granulicella</taxon>
    </lineage>
</organism>
<dbReference type="EMBL" id="RDSM01000001">
    <property type="protein sequence ID" value="RXH58863.1"/>
    <property type="molecule type" value="Genomic_DNA"/>
</dbReference>
<name>A0A4Q0T583_9BACT</name>
<evidence type="ECO:0000313" key="1">
    <source>
        <dbReference type="EMBL" id="RXH58863.1"/>
    </source>
</evidence>
<keyword evidence="2" id="KW-1185">Reference proteome</keyword>
<protein>
    <submittedName>
        <fullName evidence="1">Uncharacterized protein</fullName>
    </submittedName>
</protein>
<gene>
    <name evidence="1" type="ORF">GRAN_2173</name>
</gene>